<dbReference type="AlphaFoldDB" id="A0AAJ0F4Z1"/>
<name>A0AAJ0F4Z1_9PEZI</name>
<dbReference type="Gene3D" id="3.30.160.60">
    <property type="entry name" value="Classic Zinc Finger"/>
    <property type="match status" value="1"/>
</dbReference>
<keyword evidence="1" id="KW-0862">Zinc</keyword>
<protein>
    <submittedName>
        <fullName evidence="4">Zinc finger protein zas1</fullName>
    </submittedName>
</protein>
<dbReference type="PROSITE" id="PS50157">
    <property type="entry name" value="ZINC_FINGER_C2H2_2"/>
    <property type="match status" value="1"/>
</dbReference>
<organism evidence="4 5">
    <name type="scientific">Echria macrotheca</name>
    <dbReference type="NCBI Taxonomy" id="438768"/>
    <lineage>
        <taxon>Eukaryota</taxon>
        <taxon>Fungi</taxon>
        <taxon>Dikarya</taxon>
        <taxon>Ascomycota</taxon>
        <taxon>Pezizomycotina</taxon>
        <taxon>Sordariomycetes</taxon>
        <taxon>Sordariomycetidae</taxon>
        <taxon>Sordariales</taxon>
        <taxon>Schizotheciaceae</taxon>
        <taxon>Echria</taxon>
    </lineage>
</organism>
<keyword evidence="1" id="KW-0863">Zinc-finger</keyword>
<evidence type="ECO:0000256" key="1">
    <source>
        <dbReference type="PROSITE-ProRule" id="PRU00042"/>
    </source>
</evidence>
<gene>
    <name evidence="4" type="ORF">QBC47DRAFT_403337</name>
</gene>
<reference evidence="4" key="1">
    <citation type="submission" date="2023-06" db="EMBL/GenBank/DDBJ databases">
        <title>Genome-scale phylogeny and comparative genomics of the fungal order Sordariales.</title>
        <authorList>
            <consortium name="Lawrence Berkeley National Laboratory"/>
            <person name="Hensen N."/>
            <person name="Bonometti L."/>
            <person name="Westerberg I."/>
            <person name="Brannstrom I.O."/>
            <person name="Guillou S."/>
            <person name="Cros-Aarteil S."/>
            <person name="Calhoun S."/>
            <person name="Haridas S."/>
            <person name="Kuo A."/>
            <person name="Mondo S."/>
            <person name="Pangilinan J."/>
            <person name="Riley R."/>
            <person name="Labutti K."/>
            <person name="Andreopoulos B."/>
            <person name="Lipzen A."/>
            <person name="Chen C."/>
            <person name="Yanf M."/>
            <person name="Daum C."/>
            <person name="Ng V."/>
            <person name="Clum A."/>
            <person name="Steindorff A."/>
            <person name="Ohm R."/>
            <person name="Martin F."/>
            <person name="Silar P."/>
            <person name="Natvig D."/>
            <person name="Lalanne C."/>
            <person name="Gautier V."/>
            <person name="Ament-Velasquez S.L."/>
            <person name="Kruys A."/>
            <person name="Hutchinson M.I."/>
            <person name="Powell A.J."/>
            <person name="Barry K."/>
            <person name="Miller A.N."/>
            <person name="Grigoriev I.V."/>
            <person name="Debuchy R."/>
            <person name="Gladieux P."/>
            <person name="Thoren M.H."/>
            <person name="Johannesson H."/>
        </authorList>
    </citation>
    <scope>NUCLEOTIDE SEQUENCE</scope>
    <source>
        <strain evidence="4">PSN4</strain>
    </source>
</reference>
<evidence type="ECO:0000313" key="5">
    <source>
        <dbReference type="Proteomes" id="UP001239445"/>
    </source>
</evidence>
<dbReference type="Proteomes" id="UP001239445">
    <property type="component" value="Unassembled WGS sequence"/>
</dbReference>
<accession>A0AAJ0F4Z1</accession>
<feature type="compositionally biased region" description="Low complexity" evidence="2">
    <location>
        <begin position="154"/>
        <end position="172"/>
    </location>
</feature>
<feature type="region of interest" description="Disordered" evidence="2">
    <location>
        <begin position="264"/>
        <end position="283"/>
    </location>
</feature>
<feature type="region of interest" description="Disordered" evidence="2">
    <location>
        <begin position="154"/>
        <end position="175"/>
    </location>
</feature>
<feature type="domain" description="C2H2-type" evidence="3">
    <location>
        <begin position="183"/>
        <end position="207"/>
    </location>
</feature>
<dbReference type="SMART" id="SM00355">
    <property type="entry name" value="ZnF_C2H2"/>
    <property type="match status" value="3"/>
</dbReference>
<keyword evidence="5" id="KW-1185">Reference proteome</keyword>
<dbReference type="EMBL" id="MU839836">
    <property type="protein sequence ID" value="KAK1753942.1"/>
    <property type="molecule type" value="Genomic_DNA"/>
</dbReference>
<evidence type="ECO:0000313" key="4">
    <source>
        <dbReference type="EMBL" id="KAK1753942.1"/>
    </source>
</evidence>
<evidence type="ECO:0000259" key="3">
    <source>
        <dbReference type="PROSITE" id="PS50157"/>
    </source>
</evidence>
<dbReference type="GO" id="GO:0008270">
    <property type="term" value="F:zinc ion binding"/>
    <property type="evidence" value="ECO:0007669"/>
    <property type="project" value="UniProtKB-KW"/>
</dbReference>
<proteinExistence type="predicted"/>
<comment type="caution">
    <text evidence="4">The sequence shown here is derived from an EMBL/GenBank/DDBJ whole genome shotgun (WGS) entry which is preliminary data.</text>
</comment>
<keyword evidence="1" id="KW-0479">Metal-binding</keyword>
<evidence type="ECO:0000256" key="2">
    <source>
        <dbReference type="SAM" id="MobiDB-lite"/>
    </source>
</evidence>
<sequence length="283" mass="30721">MSTMFGDPFPPCSADERVEWILVPVPVRVPVSESSTPISAHAQTLFPTYPPSGSPDFAYHATWNQQHAGPAFPAMSPAEDVLGDAQFAFDLALLMDTAIFPEPSPLPAAHPTAETAFVPPPAFFPELMPGSSPSAVLSTDGAFAGDIWPTNSPSASDSSFGSPVPGMSSTPNSTPPTPALELFFCSEPTCFETFSTTASLKRHERKHRRHFCCPLCKKSHLDKRALDRHLWSRHEEYAARVGAKSEKTACRVCGYESRADNVRRHERSRHGVVGGGDNTATRR</sequence>
<dbReference type="InterPro" id="IPR013087">
    <property type="entry name" value="Znf_C2H2_type"/>
</dbReference>
<dbReference type="PROSITE" id="PS00028">
    <property type="entry name" value="ZINC_FINGER_C2H2_1"/>
    <property type="match status" value="1"/>
</dbReference>